<sequence length="461" mass="51810">MTAVASPLLQDVFARAADPNECERFERQLKSAGYCRRPVRLKGGVTSIDSQTGEVVGRYSTDDEPDGTLLKCCGNRREAVCPSCAEVYRGDAYQLVVSGMRGGKGVPETVIEHPMVFLTLTAPSFGPVHSRRVIDGQARRCRPRRDGGICPHGVPLGCSLVHDEDDERLGEPLCTECFEYEHAVLWNALAPELWRRTAIQFPRELARLTGVSQNKLSARVSYVKVAEFQRRGALHFHCVLRLDVLDDDGEIVAPPARFTEQLLVDAATAAAQHASFLSPGSPAHPGLPIGWGAQIEARPLDADTSKLTAGYIAKYATKSTEVVGGLLYRLEPGDIDRLKVRPHVQRLVKTAWDLALRRELHPLKLRRWAHQLGFRGHCFTKSRRYSTTFTALRQARHEHVLRRQGQLRDRSRDVRYWRYSGAGYRTPGDAWLAESGRRRAVRQRRVAREELRSSPVEGRRR</sequence>
<evidence type="ECO:0000313" key="2">
    <source>
        <dbReference type="Proteomes" id="UP001147700"/>
    </source>
</evidence>
<accession>A0ABT4RD28</accession>
<gene>
    <name evidence="1" type="ORF">OJ962_02825</name>
</gene>
<dbReference type="Proteomes" id="UP001147700">
    <property type="component" value="Unassembled WGS sequence"/>
</dbReference>
<comment type="caution">
    <text evidence="1">The sequence shown here is derived from an EMBL/GenBank/DDBJ whole genome shotgun (WGS) entry which is preliminary data.</text>
</comment>
<reference evidence="1" key="1">
    <citation type="submission" date="2022-10" db="EMBL/GenBank/DDBJ databases">
        <title>The WGS of Solirubrobacter sp. CPCC 204708.</title>
        <authorList>
            <person name="Jiang Z."/>
        </authorList>
    </citation>
    <scope>NUCLEOTIDE SEQUENCE</scope>
    <source>
        <strain evidence="1">CPCC 204708</strain>
    </source>
</reference>
<proteinExistence type="predicted"/>
<keyword evidence="2" id="KW-1185">Reference proteome</keyword>
<dbReference type="EMBL" id="JAPCID010000003">
    <property type="protein sequence ID" value="MDA0136415.1"/>
    <property type="molecule type" value="Genomic_DNA"/>
</dbReference>
<organism evidence="1 2">
    <name type="scientific">Solirubrobacter deserti</name>
    <dbReference type="NCBI Taxonomy" id="2282478"/>
    <lineage>
        <taxon>Bacteria</taxon>
        <taxon>Bacillati</taxon>
        <taxon>Actinomycetota</taxon>
        <taxon>Thermoleophilia</taxon>
        <taxon>Solirubrobacterales</taxon>
        <taxon>Solirubrobacteraceae</taxon>
        <taxon>Solirubrobacter</taxon>
    </lineage>
</organism>
<evidence type="ECO:0000313" key="1">
    <source>
        <dbReference type="EMBL" id="MDA0136415.1"/>
    </source>
</evidence>
<dbReference type="Pfam" id="PF20199">
    <property type="entry name" value="RepSA"/>
    <property type="match status" value="1"/>
</dbReference>
<dbReference type="RefSeq" id="WP_202955432.1">
    <property type="nucleotide sequence ID" value="NZ_JAPCID010000003.1"/>
</dbReference>
<dbReference type="InterPro" id="IPR046828">
    <property type="entry name" value="RepSA"/>
</dbReference>
<protein>
    <submittedName>
        <fullName evidence="1">Replication initiation protein</fullName>
    </submittedName>
</protein>
<name>A0ABT4RD28_9ACTN</name>